<accession>A8RL83</accession>
<evidence type="ECO:0000313" key="2">
    <source>
        <dbReference type="Proteomes" id="UP000005396"/>
    </source>
</evidence>
<name>A8RL83_ENTBW</name>
<sequence length="34" mass="3936">MKFLPAFPEYSIPMAAFCPPTVLYTQTLKNQCRQ</sequence>
<proteinExistence type="predicted"/>
<reference evidence="1 2" key="1">
    <citation type="submission" date="2007-08" db="EMBL/GenBank/DDBJ databases">
        <authorList>
            <person name="Fulton L."/>
            <person name="Clifton S."/>
            <person name="Fulton B."/>
            <person name="Xu J."/>
            <person name="Minx P."/>
            <person name="Pepin K.H."/>
            <person name="Johnson M."/>
            <person name="Thiruvilangam P."/>
            <person name="Bhonagiri V."/>
            <person name="Nash W.E."/>
            <person name="Mardis E.R."/>
            <person name="Wilson R.K."/>
        </authorList>
    </citation>
    <scope>NUCLEOTIDE SEQUENCE [LARGE SCALE GENOMIC DNA]</scope>
    <source>
        <strain evidence="2">ATCC BAA-613 / DSM 15670 / CCUG 46953 / JCM 12243 / WAL 16351</strain>
    </source>
</reference>
<protein>
    <submittedName>
        <fullName evidence="1">Uncharacterized protein</fullName>
    </submittedName>
</protein>
<dbReference type="PaxDb" id="411902-CLOBOL_01530"/>
<comment type="caution">
    <text evidence="1">The sequence shown here is derived from an EMBL/GenBank/DDBJ whole genome shotgun (WGS) entry which is preliminary data.</text>
</comment>
<organism evidence="1 2">
    <name type="scientific">Enterocloster bolteae (strain ATCC BAA-613 / DSM 15670 / CCUG 46953 / JCM 12243 / WAL 16351)</name>
    <name type="common">Clostridium bolteae</name>
    <dbReference type="NCBI Taxonomy" id="411902"/>
    <lineage>
        <taxon>Bacteria</taxon>
        <taxon>Bacillati</taxon>
        <taxon>Bacillota</taxon>
        <taxon>Clostridia</taxon>
        <taxon>Lachnospirales</taxon>
        <taxon>Lachnospiraceae</taxon>
        <taxon>Enterocloster</taxon>
    </lineage>
</organism>
<dbReference type="AlphaFoldDB" id="A8RL83"/>
<evidence type="ECO:0000313" key="1">
    <source>
        <dbReference type="EMBL" id="EDP18176.1"/>
    </source>
</evidence>
<dbReference type="EMBL" id="ABCC02000017">
    <property type="protein sequence ID" value="EDP18176.1"/>
    <property type="molecule type" value="Genomic_DNA"/>
</dbReference>
<gene>
    <name evidence="1" type="ORF">CLOBOL_01530</name>
</gene>
<reference evidence="1 2" key="2">
    <citation type="submission" date="2007-09" db="EMBL/GenBank/DDBJ databases">
        <title>Draft genome sequence of Clostridium bolteae (ATCC BAA-613).</title>
        <authorList>
            <person name="Sudarsanam P."/>
            <person name="Ley R."/>
            <person name="Guruge J."/>
            <person name="Turnbaugh P.J."/>
            <person name="Mahowald M."/>
            <person name="Liep D."/>
            <person name="Gordon J."/>
        </authorList>
    </citation>
    <scope>NUCLEOTIDE SEQUENCE [LARGE SCALE GENOMIC DNA]</scope>
    <source>
        <strain evidence="2">ATCC BAA-613 / DSM 15670 / CCUG 46953 / JCM 12243 / WAL 16351</strain>
    </source>
</reference>
<dbReference type="HOGENOM" id="CLU_3372934_0_0_9"/>
<dbReference type="Proteomes" id="UP000005396">
    <property type="component" value="Unassembled WGS sequence"/>
</dbReference>